<dbReference type="AlphaFoldDB" id="A0AAD9RGI8"/>
<dbReference type="InterPro" id="IPR038602">
    <property type="entry name" value="Mite_allergen_7_sf"/>
</dbReference>
<protein>
    <submittedName>
        <fullName evidence="2">Uncharacterized protein</fullName>
    </submittedName>
</protein>
<name>A0AAD9RGI8_9HYME</name>
<evidence type="ECO:0000256" key="1">
    <source>
        <dbReference type="SAM" id="SignalP"/>
    </source>
</evidence>
<keyword evidence="1" id="KW-0732">Signal</keyword>
<dbReference type="SUPFAM" id="SSF55394">
    <property type="entry name" value="Bactericidal permeability-increasing protein, BPI"/>
    <property type="match status" value="1"/>
</dbReference>
<evidence type="ECO:0000313" key="2">
    <source>
        <dbReference type="EMBL" id="KAK2579055.1"/>
    </source>
</evidence>
<sequence length="220" mass="25131">MVRTYTFGAILLLAASFCVGEETQKKLVFDLSELIDRANPLIKTAILDNKLDPMQLPNISRTIALSTVNITSGHLYGLSQIQRNKPAILTYEDKQFTFDTGLEIKNVTMDADYYLKRVWTQRYGKVSAHAWPLQIEVGLHLDLENFNFTLTRFNVNKIKHIKVKLTGNNNSDWIVNALTNVVTNVLNNYIRKTISSEVSTAIQDFLDKFVTRNPDYMLLI</sequence>
<comment type="caution">
    <text evidence="2">The sequence shown here is derived from an EMBL/GenBank/DDBJ whole genome shotgun (WGS) entry which is preliminary data.</text>
</comment>
<dbReference type="Proteomes" id="UP001258017">
    <property type="component" value="Unassembled WGS sequence"/>
</dbReference>
<dbReference type="Pfam" id="PF16984">
    <property type="entry name" value="Grp7_allergen"/>
    <property type="match status" value="1"/>
</dbReference>
<dbReference type="GO" id="GO:0008289">
    <property type="term" value="F:lipid binding"/>
    <property type="evidence" value="ECO:0007669"/>
    <property type="project" value="InterPro"/>
</dbReference>
<evidence type="ECO:0000313" key="3">
    <source>
        <dbReference type="Proteomes" id="UP001258017"/>
    </source>
</evidence>
<gene>
    <name evidence="2" type="ORF">KPH14_002845</name>
</gene>
<keyword evidence="3" id="KW-1185">Reference proteome</keyword>
<dbReference type="Gene3D" id="3.15.10.50">
    <property type="match status" value="1"/>
</dbReference>
<organism evidence="2 3">
    <name type="scientific">Odynerus spinipes</name>
    <dbReference type="NCBI Taxonomy" id="1348599"/>
    <lineage>
        <taxon>Eukaryota</taxon>
        <taxon>Metazoa</taxon>
        <taxon>Ecdysozoa</taxon>
        <taxon>Arthropoda</taxon>
        <taxon>Hexapoda</taxon>
        <taxon>Insecta</taxon>
        <taxon>Pterygota</taxon>
        <taxon>Neoptera</taxon>
        <taxon>Endopterygota</taxon>
        <taxon>Hymenoptera</taxon>
        <taxon>Apocrita</taxon>
        <taxon>Aculeata</taxon>
        <taxon>Vespoidea</taxon>
        <taxon>Vespidae</taxon>
        <taxon>Eumeninae</taxon>
        <taxon>Odynerus</taxon>
    </lineage>
</organism>
<dbReference type="EMBL" id="JAIFRP010000119">
    <property type="protein sequence ID" value="KAK2579055.1"/>
    <property type="molecule type" value="Genomic_DNA"/>
</dbReference>
<dbReference type="InterPro" id="IPR017943">
    <property type="entry name" value="Bactericidal_perm-incr_a/b_dom"/>
</dbReference>
<proteinExistence type="predicted"/>
<feature type="chain" id="PRO_5041981739" evidence="1">
    <location>
        <begin position="21"/>
        <end position="220"/>
    </location>
</feature>
<feature type="signal peptide" evidence="1">
    <location>
        <begin position="1"/>
        <end position="20"/>
    </location>
</feature>
<reference evidence="2" key="2">
    <citation type="journal article" date="2023" name="Commun. Biol.">
        <title>Intrasexual cuticular hydrocarbon dimorphism in a wasp sheds light on hydrocarbon biosynthesis genes in Hymenoptera.</title>
        <authorList>
            <person name="Moris V.C."/>
            <person name="Podsiadlowski L."/>
            <person name="Martin S."/>
            <person name="Oeyen J.P."/>
            <person name="Donath A."/>
            <person name="Petersen M."/>
            <person name="Wilbrandt J."/>
            <person name="Misof B."/>
            <person name="Liedtke D."/>
            <person name="Thamm M."/>
            <person name="Scheiner R."/>
            <person name="Schmitt T."/>
            <person name="Niehuis O."/>
        </authorList>
    </citation>
    <scope>NUCLEOTIDE SEQUENCE</scope>
    <source>
        <strain evidence="2">GBR_01_08_01A</strain>
    </source>
</reference>
<accession>A0AAD9RGI8</accession>
<reference evidence="2" key="1">
    <citation type="submission" date="2021-08" db="EMBL/GenBank/DDBJ databases">
        <authorList>
            <person name="Misof B."/>
            <person name="Oliver O."/>
            <person name="Podsiadlowski L."/>
            <person name="Donath A."/>
            <person name="Peters R."/>
            <person name="Mayer C."/>
            <person name="Rust J."/>
            <person name="Gunkel S."/>
            <person name="Lesny P."/>
            <person name="Martin S."/>
            <person name="Oeyen J.P."/>
            <person name="Petersen M."/>
            <person name="Panagiotis P."/>
            <person name="Wilbrandt J."/>
            <person name="Tanja T."/>
        </authorList>
    </citation>
    <scope>NUCLEOTIDE SEQUENCE</scope>
    <source>
        <strain evidence="2">GBR_01_08_01A</strain>
        <tissue evidence="2">Thorax + abdomen</tissue>
    </source>
</reference>
<dbReference type="InterPro" id="IPR020234">
    <property type="entry name" value="Mite_allergen_group-7"/>
</dbReference>